<dbReference type="InterPro" id="IPR020841">
    <property type="entry name" value="PKS_Beta-ketoAc_synthase_dom"/>
</dbReference>
<dbReference type="PROSITE" id="PS50075">
    <property type="entry name" value="CARRIER"/>
    <property type="match status" value="3"/>
</dbReference>
<keyword evidence="3" id="KW-0808">Transferase</keyword>
<feature type="active site" description="Proton acceptor; for dehydratase activity" evidence="6">
    <location>
        <position position="3943"/>
    </location>
</feature>
<dbReference type="PANTHER" id="PTHR43775">
    <property type="entry name" value="FATTY ACID SYNTHASE"/>
    <property type="match status" value="1"/>
</dbReference>
<organism evidence="11">
    <name type="scientific">Nocardiopsis sp. CMB-M0232</name>
    <dbReference type="NCBI Taxonomy" id="1231934"/>
    <lineage>
        <taxon>Bacteria</taxon>
        <taxon>Bacillati</taxon>
        <taxon>Actinomycetota</taxon>
        <taxon>Actinomycetes</taxon>
        <taxon>Streptosporangiales</taxon>
        <taxon>Nocardiopsidaceae</taxon>
        <taxon>Nocardiopsis</taxon>
    </lineage>
</organism>
<dbReference type="InterPro" id="IPR036291">
    <property type="entry name" value="NAD(P)-bd_dom_sf"/>
</dbReference>
<dbReference type="SUPFAM" id="SSF53901">
    <property type="entry name" value="Thiolase-like"/>
    <property type="match status" value="3"/>
</dbReference>
<dbReference type="GO" id="GO:0016491">
    <property type="term" value="F:oxidoreductase activity"/>
    <property type="evidence" value="ECO:0007669"/>
    <property type="project" value="InterPro"/>
</dbReference>
<dbReference type="InterPro" id="IPR016036">
    <property type="entry name" value="Malonyl_transacylase_ACP-bd"/>
</dbReference>
<feature type="compositionally biased region" description="Polar residues" evidence="7">
    <location>
        <begin position="4964"/>
        <end position="4976"/>
    </location>
</feature>
<dbReference type="EMBL" id="KP339942">
    <property type="protein sequence ID" value="AJW65408.1"/>
    <property type="molecule type" value="Genomic_DNA"/>
</dbReference>
<dbReference type="Pfam" id="PF00109">
    <property type="entry name" value="ketoacyl-synt"/>
    <property type="match status" value="3"/>
</dbReference>
<dbReference type="InterPro" id="IPR049552">
    <property type="entry name" value="PKS_DH_N"/>
</dbReference>
<dbReference type="InterPro" id="IPR020843">
    <property type="entry name" value="ER"/>
</dbReference>
<dbReference type="Gene3D" id="3.40.366.10">
    <property type="entry name" value="Malonyl-Coenzyme A Acyl Carrier Protein, domain 2"/>
    <property type="match status" value="3"/>
</dbReference>
<dbReference type="FunFam" id="3.40.50.720:FF:000209">
    <property type="entry name" value="Polyketide synthase Pks12"/>
    <property type="match status" value="1"/>
</dbReference>
<dbReference type="Pfam" id="PF13602">
    <property type="entry name" value="ADH_zinc_N_2"/>
    <property type="match status" value="1"/>
</dbReference>
<evidence type="ECO:0000256" key="1">
    <source>
        <dbReference type="ARBA" id="ARBA00022450"/>
    </source>
</evidence>
<evidence type="ECO:0000259" key="8">
    <source>
        <dbReference type="PROSITE" id="PS50075"/>
    </source>
</evidence>
<feature type="region of interest" description="N-terminal hotdog fold" evidence="6">
    <location>
        <begin position="3911"/>
        <end position="4038"/>
    </location>
</feature>
<dbReference type="PROSITE" id="PS52004">
    <property type="entry name" value="KS3_2"/>
    <property type="match status" value="3"/>
</dbReference>
<dbReference type="GO" id="GO:0004312">
    <property type="term" value="F:fatty acid synthase activity"/>
    <property type="evidence" value="ECO:0007669"/>
    <property type="project" value="TreeGrafter"/>
</dbReference>
<evidence type="ECO:0000256" key="4">
    <source>
        <dbReference type="ARBA" id="ARBA00023268"/>
    </source>
</evidence>
<feature type="active site" description="Proton donor; for dehydratase activity" evidence="6">
    <location>
        <position position="4111"/>
    </location>
</feature>
<dbReference type="InterPro" id="IPR016039">
    <property type="entry name" value="Thiolase-like"/>
</dbReference>
<name>A0A0D5BUZ7_9ACTN</name>
<dbReference type="CDD" id="cd00833">
    <property type="entry name" value="PKS"/>
    <property type="match status" value="3"/>
</dbReference>
<dbReference type="SMART" id="SM00827">
    <property type="entry name" value="PKS_AT"/>
    <property type="match status" value="3"/>
</dbReference>
<evidence type="ECO:0000259" key="10">
    <source>
        <dbReference type="PROSITE" id="PS52019"/>
    </source>
</evidence>
<dbReference type="InterPro" id="IPR041618">
    <property type="entry name" value="PKS_DE"/>
</dbReference>
<dbReference type="Pfam" id="PF21089">
    <property type="entry name" value="PKS_DH_N"/>
    <property type="match status" value="1"/>
</dbReference>
<dbReference type="Gene3D" id="1.10.1200.10">
    <property type="entry name" value="ACP-like"/>
    <property type="match status" value="3"/>
</dbReference>
<keyword evidence="2" id="KW-0597">Phosphoprotein</keyword>
<dbReference type="Gene3D" id="3.40.50.11460">
    <property type="match status" value="1"/>
</dbReference>
<feature type="domain" description="Carrier" evidence="8">
    <location>
        <begin position="4990"/>
        <end position="5065"/>
    </location>
</feature>
<dbReference type="InterPro" id="IPR014031">
    <property type="entry name" value="Ketoacyl_synth_C"/>
</dbReference>
<dbReference type="InterPro" id="IPR011032">
    <property type="entry name" value="GroES-like_sf"/>
</dbReference>
<feature type="region of interest" description="C-terminal hotdog fold" evidence="6">
    <location>
        <begin position="4050"/>
        <end position="4189"/>
    </location>
</feature>
<dbReference type="FunFam" id="3.90.180.10:FF:000032">
    <property type="entry name" value="Probable polyketide synthase pks1"/>
    <property type="match status" value="1"/>
</dbReference>
<feature type="region of interest" description="Disordered" evidence="7">
    <location>
        <begin position="417"/>
        <end position="440"/>
    </location>
</feature>
<dbReference type="GO" id="GO:0006633">
    <property type="term" value="P:fatty acid biosynthetic process"/>
    <property type="evidence" value="ECO:0007669"/>
    <property type="project" value="InterPro"/>
</dbReference>
<dbReference type="GO" id="GO:0004315">
    <property type="term" value="F:3-oxoacyl-[acyl-carrier-protein] synthase activity"/>
    <property type="evidence" value="ECO:0007669"/>
    <property type="project" value="InterPro"/>
</dbReference>
<dbReference type="GO" id="GO:0031177">
    <property type="term" value="F:phosphopantetheine binding"/>
    <property type="evidence" value="ECO:0007669"/>
    <property type="project" value="InterPro"/>
</dbReference>
<feature type="domain" description="Ketosynthase family 3 (KS3)" evidence="9">
    <location>
        <begin position="1509"/>
        <end position="1928"/>
    </location>
</feature>
<dbReference type="PROSITE" id="PS00012">
    <property type="entry name" value="PHOSPHOPANTETHEINE"/>
    <property type="match status" value="3"/>
</dbReference>
<dbReference type="PROSITE" id="PS00606">
    <property type="entry name" value="KS3_1"/>
    <property type="match status" value="3"/>
</dbReference>
<dbReference type="Gene3D" id="6.10.140.1830">
    <property type="match status" value="2"/>
</dbReference>
<dbReference type="InterPro" id="IPR014043">
    <property type="entry name" value="Acyl_transferase_dom"/>
</dbReference>
<dbReference type="InterPro" id="IPR049551">
    <property type="entry name" value="PKS_DH_C"/>
</dbReference>
<evidence type="ECO:0000256" key="5">
    <source>
        <dbReference type="ARBA" id="ARBA00023315"/>
    </source>
</evidence>
<dbReference type="SUPFAM" id="SSF55048">
    <property type="entry name" value="Probable ACP-binding domain of malonyl-CoA ACP transacylase"/>
    <property type="match status" value="3"/>
</dbReference>
<dbReference type="InterPro" id="IPR001227">
    <property type="entry name" value="Ac_transferase_dom_sf"/>
</dbReference>
<evidence type="ECO:0000256" key="2">
    <source>
        <dbReference type="ARBA" id="ARBA00022553"/>
    </source>
</evidence>
<dbReference type="InterPro" id="IPR057326">
    <property type="entry name" value="KR_dom"/>
</dbReference>
<evidence type="ECO:0000259" key="9">
    <source>
        <dbReference type="PROSITE" id="PS52004"/>
    </source>
</evidence>
<dbReference type="Gene3D" id="3.40.50.720">
    <property type="entry name" value="NAD(P)-binding Rossmann-like Domain"/>
    <property type="match status" value="3"/>
</dbReference>
<keyword evidence="4" id="KW-0511">Multifunctional enzyme</keyword>
<dbReference type="InterPro" id="IPR049900">
    <property type="entry name" value="PKS_mFAS_DH"/>
</dbReference>
<dbReference type="PANTHER" id="PTHR43775:SF51">
    <property type="entry name" value="INACTIVE PHENOLPHTHIOCEROL SYNTHESIS POLYKETIDE SYNTHASE TYPE I PKS1-RELATED"/>
    <property type="match status" value="1"/>
</dbReference>
<dbReference type="InterPro" id="IPR020807">
    <property type="entry name" value="PKS_DH"/>
</dbReference>
<dbReference type="InterPro" id="IPR020806">
    <property type="entry name" value="PKS_PP-bd"/>
</dbReference>
<dbReference type="SUPFAM" id="SSF52151">
    <property type="entry name" value="FabD/lysophospholipase-like"/>
    <property type="match status" value="3"/>
</dbReference>
<dbReference type="CDD" id="cd08952">
    <property type="entry name" value="KR_1_SDR_x"/>
    <property type="match status" value="2"/>
</dbReference>
<dbReference type="SMART" id="SM00823">
    <property type="entry name" value="PKS_PP"/>
    <property type="match status" value="3"/>
</dbReference>
<feature type="region of interest" description="Disordered" evidence="7">
    <location>
        <begin position="4962"/>
        <end position="4982"/>
    </location>
</feature>
<dbReference type="SMART" id="SM00825">
    <property type="entry name" value="PKS_KS"/>
    <property type="match status" value="3"/>
</dbReference>
<keyword evidence="1" id="KW-0596">Phosphopantetheine</keyword>
<evidence type="ECO:0000256" key="6">
    <source>
        <dbReference type="PROSITE-ProRule" id="PRU01363"/>
    </source>
</evidence>
<dbReference type="InterPro" id="IPR036736">
    <property type="entry name" value="ACP-like_sf"/>
</dbReference>
<accession>A0A0D5BUZ7</accession>
<dbReference type="InterPro" id="IPR014030">
    <property type="entry name" value="Ketoacyl_synth_N"/>
</dbReference>
<dbReference type="InterPro" id="IPR050091">
    <property type="entry name" value="PKS_NRPS_Biosynth_Enz"/>
</dbReference>
<dbReference type="SUPFAM" id="SSF47336">
    <property type="entry name" value="ACP-like"/>
    <property type="match status" value="3"/>
</dbReference>
<dbReference type="Pfam" id="PF08659">
    <property type="entry name" value="KR"/>
    <property type="match status" value="3"/>
</dbReference>
<dbReference type="InterPro" id="IPR016035">
    <property type="entry name" value="Acyl_Trfase/lysoPLipase"/>
</dbReference>
<dbReference type="Pfam" id="PF18369">
    <property type="entry name" value="PKS_DE"/>
    <property type="match status" value="2"/>
</dbReference>
<dbReference type="InterPro" id="IPR018201">
    <property type="entry name" value="Ketoacyl_synth_AS"/>
</dbReference>
<dbReference type="SUPFAM" id="SSF51735">
    <property type="entry name" value="NAD(P)-binding Rossmann-fold domains"/>
    <property type="match status" value="7"/>
</dbReference>
<dbReference type="SMART" id="SM00822">
    <property type="entry name" value="PKS_KR"/>
    <property type="match status" value="3"/>
</dbReference>
<evidence type="ECO:0000256" key="3">
    <source>
        <dbReference type="ARBA" id="ARBA00022679"/>
    </source>
</evidence>
<feature type="domain" description="Ketosynthase family 3 (KS3)" evidence="9">
    <location>
        <begin position="3016"/>
        <end position="3433"/>
    </location>
</feature>
<evidence type="ECO:0000313" key="11">
    <source>
        <dbReference type="EMBL" id="AJW65408.1"/>
    </source>
</evidence>
<dbReference type="Pfam" id="PF14765">
    <property type="entry name" value="PS-DH"/>
    <property type="match status" value="1"/>
</dbReference>
<sequence>MGIGCRFPGGVRSAEDLWRLLEEGTDTIGAPPADRGWDEAFPPPDRARVGGFLYDGQEFDAGFFGISPREAVAMDPQQRLLLETAWEAVESAGIAPDSLKGSRTGVFAGTTSQDYAEVAATDPEAAAGFGLTGSVASVLSGRVSYALGLEGPAVTIDTACSSSLVAIHLAVQALRRGECDYALAGGAAFMSTPNVFAEFSRQGGLAADGRCKSFAGAADGTGWGEGVGLVLVERLSDALRNGHEVLAVVRGSAVNQDGASNGLTAPNGPSQQRVIRSALADAGLETGDVDVVEAHGTGTVLGDPIEAQALLATYGRDRPADRPLHLGSVKSNIGHTQAAAGVAGVIKMVMALRHRALPRTLHVDEPSPKVDWSSGGLSLLTEPVAWPEGERLRRAGVSSFGISGTNAHLLLEQAPAPAAAGDAPPPDAQGDAAEPETEPATAPAIEAAAVPWVLSAKSAESLRGQAGRLLAAMREREAPAPIDVGWSLAATRARFDHRAVVTGSTPAELLDGLSCLAEGRGSAAVASGRAEPGGTALVFSGQGAQWPGMARGLYASSEVFRSAFDEVCAILDPLVPGSLAEVVFAGAGTAEAALLDRTDFTQPALFAVEVALHALVRACGVRADVVAGHSVGEIAAAHVAGVLSLRDACVLVAARGRLMAALPSTGAMLSLEADEATAAGLVEGLAEVGIGAVNGPASVVVSGDAAGIDEVHTRALDAGIRSTRLRVGQGFHSPLMDPMLDEFAAVLRTLEFRPPRVRMVSAVTGEVLGDEVATPLYWVRHARETVRYHDAVRTLAAEGIRTLVEVGPDGVLSGLQRPADLAAVPLMRRPRAAEAAVPEADRFIRALAQAHARGANVDWRPLLGGGRTVALPTYAFDRKRFWIDPVATGSTEDAADARLWRLVERGDVDGVARVLDVGDEVDVAGLVPALSSWRRRRRIEDEARSWCYGVSWTPATAAGGVAGRRWLVVTSTGVPAPDPAAALAGNGARVVECALDGAVPDRSALAARLAEACGGEPVDGVLSLLALDEGHDAAHAAVLVQALGDAGVGGRLWCVTRGAVSAGTAVSAPEQAGIWGLGRVIALEHPDRWGGLIDLPSRPDGRTLDMLCDVLGGVEDQVALRGAGVLARRLVRADTESRHQGWRPRGTVLLTGGTGALGRHVTRWLLEEGAGHVLVLSRRGPDAAGAADLVAEHGDRVSVVACDVAERGDVAAALARVPQELPLTAVVHAAGVPADAPVDELSIGDIEAVARPKVAGAWNLHDLTRDLGLDAFVMFSSGAGVVGAGGLGAYGAANAFLDGFAEYRRGLGLPATAVAWGAWAGGGMAVEADATEVLRAQGMRAMEPDLALAALRQVLDGGRTAAYVADLDWDRFAATFTVTRPTTLFAEVVGGRPAPPADTQGTARLTGLSDAERRREVRELVRAEAAAVLGHADVGAVDDDRPFRDLGFDSLTAVELRDRIAAHTGLDLSAATVFDHPTVPALAGHIIDRLGGPVAPQPEDEAPRTRTADEPVAIVGIGCRYPGGVASADDLWRLVAGGADAIGAFPADRGWNVAGQGGEPYARVGGFLYDGQEFDPGFFGISPREAVAMDPQQRLLLETAWEAIESAGIAPDSLKGSATGVFAGTTSQDYAEVAATDPEAAAGFGLTGSVASVLSGRVSYALGLEGPAMTVDTACSSSLVALHMAVQALRRGECDYALAGGATFMATPGVFAEFSRQGGLAADGRCKSFAGAADGTGWGEGAGLVFLERLSDARRNGHEVLAVVRGSAVNQDGASNGLTAPNGPSQQRVIRRALADAGLEAGDVDAVEAHGTGTTLGDPIEAQALLVAYGRDRSADRPLRLGSVKSNIGHTQAAAGVAGVIKMVMALRNERLPKTLHAQEPTSRVDWSAGAVSLLTDAVEWPQGDRPRRAGVSSFGISGTNAHVIIEEAPEPTRHPAEGTAPVLTGGPVPWVLSAKTPQALQGQAQRLLSAAGMLDPRGGALTDVAWSLATTRSRFGHRAVIAGTDHAHLLEGLSAVAEGRGSARVVSGRSVPGRVAFVFSGQGAQWPGMARGLYESSSVFADAFNGVCAAFDGLVPGSLAEVVFAGAGTAEAALLDRTDFTQPALFAVEVALHALVRACGVRADVVAGHSVGEIAAAHVAGVLSLRDACVLVAARGRLMAALPSTGAMLSVEADEATAAGLVEGLADVGIGAVNAPASVVVSGDAAGIDEVATRAFDAGIGSTRLRVGQGFHSPLMDPMLDEFAAVVAELDLRAPDIPLVSTVTGSGVSAEEVTSHAYWVRHARETVRYHDAVRTLVAEGVRTLVEIGPDGVLSALAAADDDGPVSVALVRRPRPSEAAVPEPVRFVEGLAKAHTAGVDVDWAAVLGSGHRVALPTYAFDRRRYWIDPVVTPPSVGEDDARLWNAVDRDDAAGVARVLDADEADVTGLLPMLSDWRRRRLRENETRGWRYGVSWTPVVPVGGVTGGRWLVVVPPGNGTGAGTTVRDCVVDLAGRAAEVHEVEALADRPALAARLAEACGGEPVDGVLSLLALDEGHDAAHLAVLVQALGDADVGGRLWCVTQGAVSAGAVVSAPDQAGLWGLGRVIALEHPDRWGGLIDLPSRVDGRTLDVLCRVLGGVEDQVALRGAGALARRLVRANAAGTHQGWRPRGTVLLTGGTGGLGRHVTRWLLEEGAEHVLVLSRRGPDTAGAAALVAEHRDRVTVVACDVADRDQLAAALTRVPEGSTLRAVVHAAGVVGEGPVDAVTAADFAFMARPKAVAAWHLHELTRDLDLDAFVMFSSGSGVVGAGGLAAYGAANAFLDGFAEYRHGLGLPATAVAWGAWAGDGMAVAADATEVLRAQGMRAMAPASALAALRQVLDAGQVAAYAADLDWDRFAATFTIARPSTLFNELVIDGKPEDAPSPEAAWTALPEGDRDRFARELVRAEAAAVLGHADVGAVDDDRPFRDLGFDSLTAVELRDRIAARTGLRLTAAAVFDHPTPAVLAAHLLSRLTDSAPASTAAVAPPHAAGEADEAVAIVGIGCRYPGGVASAEELWRLVADGVDAVGAFPGDRGWAEGADGSHVRAGGFLYDGQEFDAGFFGISPREALAMDPQQRLLLETAWEAVESAGIAPDSLKGSRTGVFAGTTSQDYAAVAAANPEAVAGFGLTGSVASVLSGRVAYALGLEGPAVTIDTACSSSLVALHMAVQALRRGECDYALAGGVTFMSTPGVFTEFHRQQGLAGDGRCKSFSDGADGTGFSEGVGLLVVERLSDALRNGHEVLAVVRGSAVNQDGASNGLTAPNGPSQQRVIRAALADAGLGTGDVDAVEAHGTGTKLGDPIEAEALVATYGTDRPADRPLRLGSVKSNIGHTQAAAGVAGVIKMVMALRHGRLPRSLHIGEPSPAVDWSAGAVSLLTEPVEWPQGGRLRRAGVSSFGISGTNAHLILEEPPASAAHGTAPEIAPLLCGGPVPWVLSAKSGESLQGQAGRLLASVRERAEVSAVDTAWSLAGTRARFDHRAVVVGSDRHELVDGLAELAAGRGSARVVSGRSVPGRVAFVFSGQGAQWPGMARGLYESSSVFADAFNGVCAAFDGLVPGSLAEVVFAGAGTAEAALLDRTDFTQPALFAVEVALHALVRACGVRADVVAGHSVGEIAAAHVAGVLSLRDACVLVAARGRLMAALPSTGAMLSVEADEATAAGLVEGLADVGIGAVNAPASVVVSGAVAGVDAVETRAREAGIGSTRLRVGQGFHSPLMDPMLEEFAVVVAELDLRAPSVPVVSTVTGRRLSAEEVTSHAYWVHHARETVRYHDAVRTLVAEGVRTLVEIGPDGVLSALAAADDDGPVSVALVRRPRPSEAAVPEPVRFVEGLAKAHTAGVDVDWAAVLGSGHRVALPTYAFDRRRYWIDPAPGAAADVAGVGLLSAGHPLLGAMVESPGADGVICTARLSPATHAWLADHTVAGSVVVPGTAVVEMVGRAGDEVGCGRIGELILHAPMTLPDRGALQVRVVVGAPDEDGERDVTVHSRPEPTPHTETAAWTGHAAGIVTAAPDAVSAPLGQWPPADATALDLDGLYPRLEAEGLDYGPAFRGLRSVWRREGKIFAEVELPEDQHASAEGFLLHPALLDAALHALGGAAGEGAGGGARLPFSWTGVRVRAVGATALRVRIALLGDDTVSLEAFDTTGRPVADVEELALRPLALSSIAAAGAVPPDSLFSVDWTAAAPVARMGAPRTWAVLDGGDELAGHLRAHGAEAALVTDVGALAVDADGAPVPDAVVWRCPPAAAGEVPAAAHEAAAATLSVVRRWLTEPRLERSRLVVITRNAVAARDGEAPDPSLAPVWGLVRSAQSEHPDRFVLVDLDAGGVEAIVDAVASGEPQVAVRGGEVLVPRVVRFDGGDLPVPADGSDWRLGVRGPGTIDDLAILPAEGTDRPLGAGEVRVRVRAAGINFRDVLMVLGMYPGEISLGSEGAGVVTEIGPGVADIRVGDRVAGYLSDAFAPVAIADHRTLAAIPQTWSWRRAASMPVVSVTALYGLRDLAGLSEGESVLVHAGAGGVGMAAIAVARHLGAEVFATASEAKWGVLRGLGLDDDHIASSRTLDFEHKFLKVTGGRGVDVVLNSLSGEFVDASLRLLPRGGRFIEIGKRDIRDAGDVAAAYPGVRYRAFDSIEAGPERIGRMLTELVDLYDTGALHPLPASARPLSRAREAFRGLSQATHVGKLVLTLPERPLSSGTVLITGGSGHLASVVARQAAQNGAGHVLLLSRRGPDAPGARPLREELERSGTRVTIAACDVADRDALAAAVRAVPSRYPLRSVVHTAGVLDDGVLDSLTPERLATVFRPKVTAAWHLHELTRDHDLDAFVLFSSVAGVAGGAGQGGYAAANTFLDALAQYRHALGLPATSLAWGPWAEDGMAAGLGGADRARVTRSGLTALSDDEGLRLLDTALRHEDAVSIAARLDPAALTGSGALWSSLAPVSARRTATGTRPPSATTPARLGHLPPKERLTALEDLVRTEAAAVLGHPDPGALTHDRPFRDIGFDSLTAVELRNRLNTLTGLRLPPSTVFDFPTVAALADHLEETLFRSEAADAAGDGDDLDRLDTLLAAIADRGEDSVLEGARQRMRDFLRRDEDAHGDPDDGYLSEVMNSASFSDLKNLMDEQFGYGDIAGPADGSIRHEGVDDV</sequence>
<protein>
    <submittedName>
        <fullName evidence="11">Type I modular polyketide synthase</fullName>
    </submittedName>
</protein>
<dbReference type="SUPFAM" id="SSF50129">
    <property type="entry name" value="GroES-like"/>
    <property type="match status" value="1"/>
</dbReference>
<dbReference type="InterPro" id="IPR032821">
    <property type="entry name" value="PKS_assoc"/>
</dbReference>
<dbReference type="FunFam" id="1.10.1200.10:FF:000007">
    <property type="entry name" value="Probable polyketide synthase pks17"/>
    <property type="match status" value="2"/>
</dbReference>
<keyword evidence="5" id="KW-0012">Acyltransferase</keyword>
<dbReference type="Pfam" id="PF02801">
    <property type="entry name" value="Ketoacyl-synt_C"/>
    <property type="match status" value="3"/>
</dbReference>
<dbReference type="SMART" id="SM00826">
    <property type="entry name" value="PKS_DH"/>
    <property type="match status" value="1"/>
</dbReference>
<dbReference type="InterPro" id="IPR006162">
    <property type="entry name" value="Ppantetheine_attach_site"/>
</dbReference>
<dbReference type="InterPro" id="IPR013968">
    <property type="entry name" value="PKS_KR"/>
</dbReference>
<dbReference type="NCBIfam" id="NF045894">
    <property type="entry name" value="PKS_plus_SDR"/>
    <property type="match status" value="2"/>
</dbReference>
<feature type="domain" description="Ketosynthase family 3 (KS3)" evidence="9">
    <location>
        <begin position="1"/>
        <end position="413"/>
    </location>
</feature>
<dbReference type="CDD" id="cd08956">
    <property type="entry name" value="KR_3_FAS_SDR_x"/>
    <property type="match status" value="1"/>
</dbReference>
<evidence type="ECO:0000256" key="7">
    <source>
        <dbReference type="SAM" id="MobiDB-lite"/>
    </source>
</evidence>
<dbReference type="Pfam" id="PF16197">
    <property type="entry name" value="KAsynt_C_assoc"/>
    <property type="match status" value="3"/>
</dbReference>
<dbReference type="SMART" id="SM01294">
    <property type="entry name" value="PKS_PP_betabranch"/>
    <property type="match status" value="3"/>
</dbReference>
<feature type="domain" description="PKS/mFAS DH" evidence="10">
    <location>
        <begin position="3911"/>
        <end position="4189"/>
    </location>
</feature>
<dbReference type="InterPro" id="IPR042104">
    <property type="entry name" value="PKS_dehydratase_sf"/>
</dbReference>
<feature type="domain" description="Carrier" evidence="8">
    <location>
        <begin position="2920"/>
        <end position="2995"/>
    </location>
</feature>
<dbReference type="FunFam" id="3.40.47.10:FF:000019">
    <property type="entry name" value="Polyketide synthase type I"/>
    <property type="match status" value="3"/>
</dbReference>
<dbReference type="Gene3D" id="3.40.47.10">
    <property type="match status" value="3"/>
</dbReference>
<dbReference type="Gene3D" id="3.90.180.10">
    <property type="entry name" value="Medium-chain alcohol dehydrogenases, catalytic domain"/>
    <property type="match status" value="1"/>
</dbReference>
<dbReference type="Gene3D" id="3.10.129.110">
    <property type="entry name" value="Polyketide synthase dehydratase"/>
    <property type="match status" value="1"/>
</dbReference>
<dbReference type="Pfam" id="PF08240">
    <property type="entry name" value="ADH_N"/>
    <property type="match status" value="1"/>
</dbReference>
<proteinExistence type="predicted"/>
<dbReference type="CDD" id="cd05195">
    <property type="entry name" value="enoyl_red"/>
    <property type="match status" value="1"/>
</dbReference>
<dbReference type="Pfam" id="PF00698">
    <property type="entry name" value="Acyl_transf_1"/>
    <property type="match status" value="3"/>
</dbReference>
<dbReference type="Gene3D" id="3.30.70.3290">
    <property type="match status" value="3"/>
</dbReference>
<dbReference type="Pfam" id="PF00550">
    <property type="entry name" value="PP-binding"/>
    <property type="match status" value="3"/>
</dbReference>
<dbReference type="SMART" id="SM00829">
    <property type="entry name" value="PKS_ER"/>
    <property type="match status" value="1"/>
</dbReference>
<dbReference type="PROSITE" id="PS52019">
    <property type="entry name" value="PKS_MFAS_DH"/>
    <property type="match status" value="1"/>
</dbReference>
<dbReference type="InterPro" id="IPR009081">
    <property type="entry name" value="PP-bd_ACP"/>
</dbReference>
<reference evidence="11" key="1">
    <citation type="journal article" date="2015" name="ChemBioChem">
        <title>Characterization of the Nocardiopsin Biosynthetic Gene Cluster Reveals Similarities to and Differences from the Rapamycin and FK-506 Pathways.</title>
        <authorList>
            <person name="Bis D.M."/>
            <person name="Ban Y.H."/>
            <person name="James E.D."/>
            <person name="Alqahtani N."/>
            <person name="Viswanathan R."/>
            <person name="Lane A.L."/>
        </authorList>
    </citation>
    <scope>NUCLEOTIDE SEQUENCE</scope>
    <source>
        <strain evidence="11">CMB-M0232</strain>
    </source>
</reference>
<feature type="domain" description="Carrier" evidence="8">
    <location>
        <begin position="1415"/>
        <end position="1490"/>
    </location>
</feature>
<dbReference type="InterPro" id="IPR013154">
    <property type="entry name" value="ADH-like_N"/>
</dbReference>